<keyword evidence="4" id="KW-0963">Cytoplasm</keyword>
<evidence type="ECO:0000256" key="10">
    <source>
        <dbReference type="RuleBase" id="RU000609"/>
    </source>
</evidence>
<gene>
    <name evidence="12" type="ORF">FNF27_07011</name>
</gene>
<dbReference type="PROSITE" id="PS51415">
    <property type="entry name" value="XYLOSE_ISOMERASE"/>
    <property type="match status" value="1"/>
</dbReference>
<evidence type="ECO:0000256" key="7">
    <source>
        <dbReference type="ARBA" id="ARBA00023235"/>
    </source>
</evidence>
<dbReference type="SUPFAM" id="SSF51658">
    <property type="entry name" value="Xylose isomerase-like"/>
    <property type="match status" value="1"/>
</dbReference>
<dbReference type="NCBIfam" id="TIGR02630">
    <property type="entry name" value="xylose_isom_A"/>
    <property type="match status" value="1"/>
</dbReference>
<comment type="catalytic activity">
    <reaction evidence="9 10">
        <text>alpha-D-xylose = alpha-D-xylulofuranose</text>
        <dbReference type="Rhea" id="RHEA:22816"/>
        <dbReference type="ChEBI" id="CHEBI:28518"/>
        <dbReference type="ChEBI" id="CHEBI:188998"/>
        <dbReference type="EC" id="5.3.1.5"/>
    </reaction>
</comment>
<evidence type="ECO:0000313" key="12">
    <source>
        <dbReference type="EMBL" id="KAA0169331.1"/>
    </source>
</evidence>
<accession>A0A5A8E083</accession>
<evidence type="ECO:0000256" key="5">
    <source>
        <dbReference type="ARBA" id="ARBA00022629"/>
    </source>
</evidence>
<reference evidence="12 13" key="1">
    <citation type="submission" date="2019-07" db="EMBL/GenBank/DDBJ databases">
        <title>Genomes of Cafeteria roenbergensis.</title>
        <authorList>
            <person name="Fischer M.G."/>
            <person name="Hackl T."/>
            <person name="Roman M."/>
        </authorList>
    </citation>
    <scope>NUCLEOTIDE SEQUENCE [LARGE SCALE GENOMIC DNA]</scope>
    <source>
        <strain evidence="12 13">E4-10P</strain>
    </source>
</reference>
<comment type="subcellular location">
    <subcellularLocation>
        <location evidence="1">Cytoplasm</location>
    </subcellularLocation>
</comment>
<evidence type="ECO:0000256" key="9">
    <source>
        <dbReference type="ARBA" id="ARBA00033659"/>
    </source>
</evidence>
<evidence type="ECO:0000256" key="4">
    <source>
        <dbReference type="ARBA" id="ARBA00022490"/>
    </source>
</evidence>
<evidence type="ECO:0000259" key="11">
    <source>
        <dbReference type="Pfam" id="PF01261"/>
    </source>
</evidence>
<dbReference type="PRINTS" id="PR00688">
    <property type="entry name" value="XYLOSISMRASE"/>
</dbReference>
<evidence type="ECO:0000256" key="8">
    <source>
        <dbReference type="ARBA" id="ARBA00023277"/>
    </source>
</evidence>
<dbReference type="PANTHER" id="PTHR48408:SF1">
    <property type="entry name" value="XYLOSE ISOMERASE"/>
    <property type="match status" value="1"/>
</dbReference>
<sequence length="462" mass="50770">MISRAALHGSRGAQAAVGARALSSGTEWFPSVHPIKFAGPDSKDPLSFKHYNASQVVMGKTMADWCRFSVCWWHSFRAAGADPFGSPTIARAWDDGTETIENATRRVDAAFEFFVKLGVPFYTFHDVDVTPLGRDLAEFNANFDRMQEVLAAKQAETGVQLLWGTANLFSHPRYMNGGMTSPDFGVFARAGAQVRKAMTVTHELGGSNYVFWGGREGFQTILNTRPRQELEQAAAFLRMVVKHKQAIGAEYQLLIEPKPREPMKHQYDYDAQTVIGFLHQHGLQDHFKVNVEPNHTTLAGHSYEHDIIMASQLGMLGSIDANTGDELLGWDTDQFPSNVRQATLTMDAVVAQGGLAPGGLNFDCKVRRESTDPADLFIAHIGAMDTFARGLKAAAAMREDGAMSSLRAQRYASWDTDAGRRAMAGELTLDDLERIALEGPAAEAGTASGKQELYEMELSRFV</sequence>
<dbReference type="AlphaFoldDB" id="A0A5A8E083"/>
<dbReference type="InterPro" id="IPR036237">
    <property type="entry name" value="Xyl_isomerase-like_sf"/>
</dbReference>
<dbReference type="GO" id="GO:0042732">
    <property type="term" value="P:D-xylose metabolic process"/>
    <property type="evidence" value="ECO:0007669"/>
    <property type="project" value="UniProtKB-KW"/>
</dbReference>
<evidence type="ECO:0000256" key="1">
    <source>
        <dbReference type="ARBA" id="ARBA00004496"/>
    </source>
</evidence>
<dbReference type="Pfam" id="PF01261">
    <property type="entry name" value="AP_endonuc_2"/>
    <property type="match status" value="1"/>
</dbReference>
<dbReference type="HAMAP" id="MF_00455">
    <property type="entry name" value="Xylose_isom_A"/>
    <property type="match status" value="1"/>
</dbReference>
<organism evidence="12 13">
    <name type="scientific">Cafeteria roenbergensis</name>
    <name type="common">Marine flagellate</name>
    <dbReference type="NCBI Taxonomy" id="33653"/>
    <lineage>
        <taxon>Eukaryota</taxon>
        <taxon>Sar</taxon>
        <taxon>Stramenopiles</taxon>
        <taxon>Bigyra</taxon>
        <taxon>Opalozoa</taxon>
        <taxon>Bicosoecida</taxon>
        <taxon>Cafeteriaceae</taxon>
        <taxon>Cafeteria</taxon>
    </lineage>
</organism>
<dbReference type="InterPro" id="IPR013022">
    <property type="entry name" value="Xyl_isomerase-like_TIM-brl"/>
</dbReference>
<comment type="caution">
    <text evidence="12">The sequence shown here is derived from an EMBL/GenBank/DDBJ whole genome shotgun (WGS) entry which is preliminary data.</text>
</comment>
<comment type="similarity">
    <text evidence="2 10">Belongs to the xylose isomerase family.</text>
</comment>
<protein>
    <recommendedName>
        <fullName evidence="3 10">Xylose isomerase</fullName>
        <ecNumber evidence="3 10">5.3.1.5</ecNumber>
    </recommendedName>
</protein>
<keyword evidence="6 10" id="KW-0479">Metal-binding</keyword>
<dbReference type="PANTHER" id="PTHR48408">
    <property type="match status" value="1"/>
</dbReference>
<dbReference type="EC" id="5.3.1.5" evidence="3 10"/>
<evidence type="ECO:0000313" key="13">
    <source>
        <dbReference type="Proteomes" id="UP000322899"/>
    </source>
</evidence>
<keyword evidence="7 10" id="KW-0413">Isomerase</keyword>
<proteinExistence type="inferred from homology"/>
<dbReference type="GO" id="GO:0009045">
    <property type="term" value="F:xylose isomerase activity"/>
    <property type="evidence" value="ECO:0007669"/>
    <property type="project" value="UniProtKB-EC"/>
</dbReference>
<dbReference type="OrthoDB" id="1730074at2759"/>
<name>A0A5A8E083_CAFRO</name>
<evidence type="ECO:0000256" key="2">
    <source>
        <dbReference type="ARBA" id="ARBA00005765"/>
    </source>
</evidence>
<dbReference type="Proteomes" id="UP000322899">
    <property type="component" value="Unassembled WGS sequence"/>
</dbReference>
<feature type="domain" description="Xylose isomerase-like TIM barrel" evidence="11">
    <location>
        <begin position="140"/>
        <end position="311"/>
    </location>
</feature>
<evidence type="ECO:0000256" key="6">
    <source>
        <dbReference type="ARBA" id="ARBA00022723"/>
    </source>
</evidence>
<dbReference type="InterPro" id="IPR013452">
    <property type="entry name" value="Xylose_isom_bac"/>
</dbReference>
<dbReference type="InterPro" id="IPR001998">
    <property type="entry name" value="Xylose_isomerase"/>
</dbReference>
<dbReference type="GO" id="GO:0046872">
    <property type="term" value="F:metal ion binding"/>
    <property type="evidence" value="ECO:0007669"/>
    <property type="project" value="UniProtKB-KW"/>
</dbReference>
<keyword evidence="5 10" id="KW-0859">Xylose metabolism</keyword>
<dbReference type="Gene3D" id="3.20.20.150">
    <property type="entry name" value="Divalent-metal-dependent TIM barrel enzymes"/>
    <property type="match status" value="1"/>
</dbReference>
<dbReference type="EMBL" id="VLTO01000071">
    <property type="protein sequence ID" value="KAA0169331.1"/>
    <property type="molecule type" value="Genomic_DNA"/>
</dbReference>
<evidence type="ECO:0000256" key="3">
    <source>
        <dbReference type="ARBA" id="ARBA00011958"/>
    </source>
</evidence>
<keyword evidence="8 10" id="KW-0119">Carbohydrate metabolism</keyword>
<dbReference type="NCBIfam" id="NF003998">
    <property type="entry name" value="PRK05474.1"/>
    <property type="match status" value="1"/>
</dbReference>